<dbReference type="STRING" id="337451.A0A3S3QE37"/>
<reference evidence="12 13" key="1">
    <citation type="journal article" date="2019" name="Nat. Plants">
        <title>Stout camphor tree genome fills gaps in understanding of flowering plant genome evolution.</title>
        <authorList>
            <person name="Chaw S.M."/>
            <person name="Liu Y.C."/>
            <person name="Wu Y.W."/>
            <person name="Wang H.Y."/>
            <person name="Lin C.I."/>
            <person name="Wu C.S."/>
            <person name="Ke H.M."/>
            <person name="Chang L.Y."/>
            <person name="Hsu C.Y."/>
            <person name="Yang H.T."/>
            <person name="Sudianto E."/>
            <person name="Hsu M.H."/>
            <person name="Wu K.P."/>
            <person name="Wang L.N."/>
            <person name="Leebens-Mack J.H."/>
            <person name="Tsai I.J."/>
        </authorList>
    </citation>
    <scope>NUCLEOTIDE SEQUENCE [LARGE SCALE GENOMIC DNA]</scope>
    <source>
        <strain evidence="13">cv. Chaw 1501</strain>
        <tissue evidence="12">Young leaves</tissue>
    </source>
</reference>
<dbReference type="Pfam" id="PF01080">
    <property type="entry name" value="Presenilin"/>
    <property type="match status" value="1"/>
</dbReference>
<comment type="subcellular location">
    <subcellularLocation>
        <location evidence="10">Endoplasmic reticulum membrane</location>
        <topology evidence="10">Multi-pass membrane protein</topology>
    </subcellularLocation>
    <subcellularLocation>
        <location evidence="10">Golgi apparatus membrane</location>
        <topology evidence="10">Multi-pass membrane protein</topology>
    </subcellularLocation>
</comment>
<dbReference type="EC" id="3.4.23.-" evidence="10"/>
<evidence type="ECO:0000256" key="2">
    <source>
        <dbReference type="ARBA" id="ARBA00022692"/>
    </source>
</evidence>
<keyword evidence="6 10" id="KW-0333">Golgi apparatus</keyword>
<feature type="region of interest" description="Disordered" evidence="11">
    <location>
        <begin position="260"/>
        <end position="294"/>
    </location>
</feature>
<comment type="function">
    <text evidence="8 10">Probable subunit of the gamma-secretase complex, an endoprotease complex that catalyzes the intramembrane cleavage of integral membrane proteins such as Notch receptors.</text>
</comment>
<name>A0A3S3QE37_9MAGN</name>
<dbReference type="PRINTS" id="PR01072">
    <property type="entry name" value="PRESENILIN"/>
</dbReference>
<comment type="subunit">
    <text evidence="9">Homodimer. Probable component of the gamma-secretase complex, a complex composed of a presenilin homodimer, nicastrin, APH1 and PEN2.</text>
</comment>
<gene>
    <name evidence="12" type="ORF">CKAN_01197000</name>
</gene>
<feature type="transmembrane region" description="Helical" evidence="10">
    <location>
        <begin position="416"/>
        <end position="440"/>
    </location>
</feature>
<feature type="transmembrane region" description="Helical" evidence="10">
    <location>
        <begin position="186"/>
        <end position="205"/>
    </location>
</feature>
<feature type="compositionally biased region" description="Low complexity" evidence="11">
    <location>
        <begin position="266"/>
        <end position="290"/>
    </location>
</feature>
<evidence type="ECO:0000313" key="13">
    <source>
        <dbReference type="Proteomes" id="UP000283530"/>
    </source>
</evidence>
<feature type="transmembrane region" description="Helical" evidence="10">
    <location>
        <begin position="74"/>
        <end position="97"/>
    </location>
</feature>
<evidence type="ECO:0000256" key="3">
    <source>
        <dbReference type="ARBA" id="ARBA00022824"/>
    </source>
</evidence>
<dbReference type="GO" id="GO:0016485">
    <property type="term" value="P:protein processing"/>
    <property type="evidence" value="ECO:0007669"/>
    <property type="project" value="InterPro"/>
</dbReference>
<evidence type="ECO:0000256" key="4">
    <source>
        <dbReference type="ARBA" id="ARBA00022976"/>
    </source>
</evidence>
<evidence type="ECO:0000256" key="1">
    <source>
        <dbReference type="ARBA" id="ARBA00008604"/>
    </source>
</evidence>
<evidence type="ECO:0000313" key="12">
    <source>
        <dbReference type="EMBL" id="RWR83221.1"/>
    </source>
</evidence>
<dbReference type="GO" id="GO:0006509">
    <property type="term" value="P:membrane protein ectodomain proteolysis"/>
    <property type="evidence" value="ECO:0007669"/>
    <property type="project" value="TreeGrafter"/>
</dbReference>
<dbReference type="GO" id="GO:0005798">
    <property type="term" value="C:Golgi-associated vesicle"/>
    <property type="evidence" value="ECO:0007669"/>
    <property type="project" value="UniProtKB-ARBA"/>
</dbReference>
<accession>A0A3S3QE37</accession>
<keyword evidence="7 10" id="KW-0472">Membrane</keyword>
<keyword evidence="10" id="KW-0645">Protease</keyword>
<feature type="transmembrane region" description="Helical" evidence="10">
    <location>
        <begin position="390"/>
        <end position="410"/>
    </location>
</feature>
<feature type="transmembrane region" description="Helical" evidence="10">
    <location>
        <begin position="133"/>
        <end position="156"/>
    </location>
</feature>
<comment type="domain">
    <text evidence="10">The PAL motif is required for normal active site conformation.</text>
</comment>
<feature type="transmembrane region" description="Helical" evidence="10">
    <location>
        <begin position="106"/>
        <end position="127"/>
    </location>
</feature>
<feature type="transmembrane region" description="Helical" evidence="10">
    <location>
        <begin position="21"/>
        <end position="39"/>
    </location>
</feature>
<dbReference type="Gene3D" id="1.10.472.100">
    <property type="entry name" value="Presenilin"/>
    <property type="match status" value="1"/>
</dbReference>
<evidence type="ECO:0000256" key="7">
    <source>
        <dbReference type="ARBA" id="ARBA00023136"/>
    </source>
</evidence>
<evidence type="ECO:0000256" key="10">
    <source>
        <dbReference type="RuleBase" id="RU361148"/>
    </source>
</evidence>
<keyword evidence="2 10" id="KW-0812">Transmembrane</keyword>
<dbReference type="GO" id="GO:0005789">
    <property type="term" value="C:endoplasmic reticulum membrane"/>
    <property type="evidence" value="ECO:0007669"/>
    <property type="project" value="UniProtKB-SubCell"/>
</dbReference>
<dbReference type="GO" id="GO:0000139">
    <property type="term" value="C:Golgi membrane"/>
    <property type="evidence" value="ECO:0007669"/>
    <property type="project" value="UniProtKB-SubCell"/>
</dbReference>
<sequence>MDESPKPITILDSLGEEIIRIIAPVSTCMFLVVLLVTTLNSPSSSSSSSSMSSIATIAYSEKSSDSIWSKLTGALLNSLIFVAIITATTFLLVLLFYFRCIKFLKFYMGFSAFMVLGFMGGEIFLFLISDFGIPIDCVTCVVILFNFTVVGVMAVFLPKMPILVTQCYLVVIGMLVAYWFTLLPEWTTWVLLVALALYDLAAVLLPGGPLRLLVELAISRDEDIPALVYEARPVTNQGLESDSTLGVVGRNRDRRVWKERRDVDSDSGSNLNLNLNSSSNPSLGDNSNSPIEALSSVNDNQNEARLVIVEEGSQPSGGFVGGSSASELVAPLIERVLERPDVGEAELNQSIEVEGIGLGSSGAIKLGLGDFIFYSVLVGRAAMYDFMTVYACYLAIIAGLGITLMLLAFYRKALPALPVSIALGVLFYFLTWIFLEVFLVQCSISMLMF</sequence>
<organism evidence="12 13">
    <name type="scientific">Cinnamomum micranthum f. kanehirae</name>
    <dbReference type="NCBI Taxonomy" id="337451"/>
    <lineage>
        <taxon>Eukaryota</taxon>
        <taxon>Viridiplantae</taxon>
        <taxon>Streptophyta</taxon>
        <taxon>Embryophyta</taxon>
        <taxon>Tracheophyta</taxon>
        <taxon>Spermatophyta</taxon>
        <taxon>Magnoliopsida</taxon>
        <taxon>Magnoliidae</taxon>
        <taxon>Laurales</taxon>
        <taxon>Lauraceae</taxon>
        <taxon>Cinnamomum</taxon>
    </lineage>
</organism>
<dbReference type="AlphaFoldDB" id="A0A3S3QE37"/>
<comment type="caution">
    <text evidence="12">The sequence shown here is derived from an EMBL/GenBank/DDBJ whole genome shotgun (WGS) entry which is preliminary data.</text>
</comment>
<protein>
    <recommendedName>
        <fullName evidence="10">Presenilin</fullName>
        <ecNumber evidence="10">3.4.23.-</ecNumber>
    </recommendedName>
</protein>
<dbReference type="EMBL" id="QPKB01000004">
    <property type="protein sequence ID" value="RWR83221.1"/>
    <property type="molecule type" value="Genomic_DNA"/>
</dbReference>
<evidence type="ECO:0000256" key="9">
    <source>
        <dbReference type="ARBA" id="ARBA00062638"/>
    </source>
</evidence>
<dbReference type="GO" id="GO:0042500">
    <property type="term" value="F:aspartic endopeptidase activity, intramembrane cleaving"/>
    <property type="evidence" value="ECO:0007669"/>
    <property type="project" value="InterPro"/>
</dbReference>
<dbReference type="GO" id="GO:0007219">
    <property type="term" value="P:Notch signaling pathway"/>
    <property type="evidence" value="ECO:0007669"/>
    <property type="project" value="UniProtKB-KW"/>
</dbReference>
<evidence type="ECO:0000256" key="6">
    <source>
        <dbReference type="ARBA" id="ARBA00023034"/>
    </source>
</evidence>
<dbReference type="Proteomes" id="UP000283530">
    <property type="component" value="Unassembled WGS sequence"/>
</dbReference>
<keyword evidence="5 10" id="KW-1133">Transmembrane helix</keyword>
<keyword evidence="3 10" id="KW-0256">Endoplasmic reticulum</keyword>
<keyword evidence="13" id="KW-1185">Reference proteome</keyword>
<dbReference type="SMART" id="SM00730">
    <property type="entry name" value="PSN"/>
    <property type="match status" value="1"/>
</dbReference>
<evidence type="ECO:0000256" key="11">
    <source>
        <dbReference type="SAM" id="MobiDB-lite"/>
    </source>
</evidence>
<dbReference type="PANTHER" id="PTHR10202">
    <property type="entry name" value="PRESENILIN"/>
    <property type="match status" value="1"/>
</dbReference>
<dbReference type="OrthoDB" id="20287at2759"/>
<dbReference type="GO" id="GO:0070765">
    <property type="term" value="C:gamma-secretase complex"/>
    <property type="evidence" value="ECO:0007669"/>
    <property type="project" value="TreeGrafter"/>
</dbReference>
<dbReference type="InterPro" id="IPR042524">
    <property type="entry name" value="Presenilin_C"/>
</dbReference>
<dbReference type="InterPro" id="IPR001108">
    <property type="entry name" value="Peptidase_A22A"/>
</dbReference>
<dbReference type="FunFam" id="1.10.472.100:FF:000002">
    <property type="entry name" value="Presenilin"/>
    <property type="match status" value="1"/>
</dbReference>
<keyword evidence="10" id="KW-0378">Hydrolase</keyword>
<evidence type="ECO:0000256" key="5">
    <source>
        <dbReference type="ARBA" id="ARBA00022989"/>
    </source>
</evidence>
<feature type="transmembrane region" description="Helical" evidence="10">
    <location>
        <begin position="163"/>
        <end position="180"/>
    </location>
</feature>
<keyword evidence="4 10" id="KW-0914">Notch signaling pathway</keyword>
<evidence type="ECO:0000256" key="8">
    <source>
        <dbReference type="ARBA" id="ARBA00059584"/>
    </source>
</evidence>
<dbReference type="InterPro" id="IPR006639">
    <property type="entry name" value="Preselin/SPP"/>
</dbReference>
<comment type="similarity">
    <text evidence="1 10">Belongs to the peptidase A22A family.</text>
</comment>
<proteinExistence type="inferred from homology"/>
<dbReference type="PANTHER" id="PTHR10202:SF13">
    <property type="entry name" value="PRESENILIN HOMOLOG"/>
    <property type="match status" value="1"/>
</dbReference>